<dbReference type="PANTHER" id="PTHR33507">
    <property type="entry name" value="INNER MEMBRANE PROTEIN YBBJ"/>
    <property type="match status" value="1"/>
</dbReference>
<sequence length="148" mass="15799">MDWINDLAPHWIWLALGVFLAAAEIAVPGTFLIWMAGAAIITGIAAWLLPIGLFVQIMLFAALAIAAVFLGRRYLRDNPIEAFDPKMNDRGARIMGETVVVVTAIQGGTGRVRLGDSEWLAKGADAAPGTRLRVAGHDGVVLIVEPIA</sequence>
<comment type="caution">
    <text evidence="7">The sequence shown here is derived from an EMBL/GenBank/DDBJ whole genome shotgun (WGS) entry which is preliminary data.</text>
</comment>
<feature type="transmembrane region" description="Helical" evidence="5">
    <location>
        <begin position="12"/>
        <end position="41"/>
    </location>
</feature>
<evidence type="ECO:0000313" key="7">
    <source>
        <dbReference type="EMBL" id="NYH95103.1"/>
    </source>
</evidence>
<evidence type="ECO:0000313" key="8">
    <source>
        <dbReference type="Proteomes" id="UP000522081"/>
    </source>
</evidence>
<name>A0A7Z0BUE2_9SPHN</name>
<proteinExistence type="predicted"/>
<organism evidence="7 8">
    <name type="scientific">Novosphingobium marinum</name>
    <dbReference type="NCBI Taxonomy" id="1514948"/>
    <lineage>
        <taxon>Bacteria</taxon>
        <taxon>Pseudomonadati</taxon>
        <taxon>Pseudomonadota</taxon>
        <taxon>Alphaproteobacteria</taxon>
        <taxon>Sphingomonadales</taxon>
        <taxon>Sphingomonadaceae</taxon>
        <taxon>Novosphingobium</taxon>
    </lineage>
</organism>
<comment type="subcellular location">
    <subcellularLocation>
        <location evidence="1">Membrane</location>
        <topology evidence="1">Multi-pass membrane protein</topology>
    </subcellularLocation>
</comment>
<feature type="domain" description="NfeD-like C-terminal" evidence="6">
    <location>
        <begin position="93"/>
        <end position="146"/>
    </location>
</feature>
<dbReference type="RefSeq" id="WP_179406984.1">
    <property type="nucleotide sequence ID" value="NZ_BMGF01000002.1"/>
</dbReference>
<keyword evidence="3 5" id="KW-1133">Transmembrane helix</keyword>
<evidence type="ECO:0000256" key="1">
    <source>
        <dbReference type="ARBA" id="ARBA00004141"/>
    </source>
</evidence>
<keyword evidence="2 5" id="KW-0812">Transmembrane</keyword>
<dbReference type="Gene3D" id="2.40.50.140">
    <property type="entry name" value="Nucleic acid-binding proteins"/>
    <property type="match status" value="1"/>
</dbReference>
<keyword evidence="8" id="KW-1185">Reference proteome</keyword>
<dbReference type="Proteomes" id="UP000522081">
    <property type="component" value="Unassembled WGS sequence"/>
</dbReference>
<evidence type="ECO:0000259" key="6">
    <source>
        <dbReference type="Pfam" id="PF01957"/>
    </source>
</evidence>
<dbReference type="InterPro" id="IPR052165">
    <property type="entry name" value="Membrane_assoc_protease"/>
</dbReference>
<evidence type="ECO:0000256" key="5">
    <source>
        <dbReference type="SAM" id="Phobius"/>
    </source>
</evidence>
<dbReference type="InterPro" id="IPR002810">
    <property type="entry name" value="NfeD-like_C"/>
</dbReference>
<feature type="transmembrane region" description="Helical" evidence="5">
    <location>
        <begin position="47"/>
        <end position="70"/>
    </location>
</feature>
<evidence type="ECO:0000256" key="2">
    <source>
        <dbReference type="ARBA" id="ARBA00022692"/>
    </source>
</evidence>
<accession>A0A7Z0BUE2</accession>
<protein>
    <recommendedName>
        <fullName evidence="6">NfeD-like C-terminal domain-containing protein</fullName>
    </recommendedName>
</protein>
<dbReference type="Pfam" id="PF01957">
    <property type="entry name" value="NfeD"/>
    <property type="match status" value="1"/>
</dbReference>
<dbReference type="InterPro" id="IPR012340">
    <property type="entry name" value="NA-bd_OB-fold"/>
</dbReference>
<dbReference type="AlphaFoldDB" id="A0A7Z0BUE2"/>
<dbReference type="PANTHER" id="PTHR33507:SF3">
    <property type="entry name" value="INNER MEMBRANE PROTEIN YBBJ"/>
    <property type="match status" value="1"/>
</dbReference>
<evidence type="ECO:0000256" key="3">
    <source>
        <dbReference type="ARBA" id="ARBA00022989"/>
    </source>
</evidence>
<evidence type="ECO:0000256" key="4">
    <source>
        <dbReference type="ARBA" id="ARBA00023136"/>
    </source>
</evidence>
<dbReference type="GO" id="GO:0005886">
    <property type="term" value="C:plasma membrane"/>
    <property type="evidence" value="ECO:0007669"/>
    <property type="project" value="TreeGrafter"/>
</dbReference>
<gene>
    <name evidence="7" type="ORF">FHS75_001422</name>
</gene>
<keyword evidence="4 5" id="KW-0472">Membrane</keyword>
<dbReference type="EMBL" id="JACBZF010000002">
    <property type="protein sequence ID" value="NYH95103.1"/>
    <property type="molecule type" value="Genomic_DNA"/>
</dbReference>
<reference evidence="7 8" key="1">
    <citation type="submission" date="2020-07" db="EMBL/GenBank/DDBJ databases">
        <title>Genomic Encyclopedia of Type Strains, Phase IV (KMG-IV): sequencing the most valuable type-strain genomes for metagenomic binning, comparative biology and taxonomic classification.</title>
        <authorList>
            <person name="Goeker M."/>
        </authorList>
    </citation>
    <scope>NUCLEOTIDE SEQUENCE [LARGE SCALE GENOMIC DNA]</scope>
    <source>
        <strain evidence="7 8">DSM 29043</strain>
    </source>
</reference>